<dbReference type="Proteomes" id="UP000010121">
    <property type="component" value="Unassembled WGS sequence"/>
</dbReference>
<reference evidence="1 2" key="1">
    <citation type="submission" date="2009-08" db="EMBL/GenBank/DDBJ databases">
        <title>The draft genome of Rhodobacter sp. SW2.</title>
        <authorList>
            <consortium name="US DOE Joint Genome Institute (JGI-PGF)"/>
            <person name="Lucas S."/>
            <person name="Copeland A."/>
            <person name="Lapidus A."/>
            <person name="Glavina del Rio T."/>
            <person name="Tice H."/>
            <person name="Bruce D."/>
            <person name="Goodwin L."/>
            <person name="Pitluck S."/>
            <person name="Larimer F."/>
            <person name="Land M.L."/>
            <person name="Hauser L."/>
            <person name="Emerson D."/>
        </authorList>
    </citation>
    <scope>NUCLEOTIDE SEQUENCE [LARGE SCALE GENOMIC DNA]</scope>
    <source>
        <strain evidence="1 2">SW2</strain>
    </source>
</reference>
<evidence type="ECO:0000313" key="1">
    <source>
        <dbReference type="EMBL" id="EEW23701.1"/>
    </source>
</evidence>
<keyword evidence="2" id="KW-1185">Reference proteome</keyword>
<gene>
    <name evidence="1" type="ORF">Rsw2DRAFT_3372</name>
</gene>
<dbReference type="EMBL" id="ACYY01000040">
    <property type="protein sequence ID" value="EEW23701.1"/>
    <property type="molecule type" value="Genomic_DNA"/>
</dbReference>
<dbReference type="AlphaFoldDB" id="C8S5P3"/>
<accession>C8S5P3</accession>
<name>C8S5P3_9RHOB</name>
<protein>
    <submittedName>
        <fullName evidence="1">Uncharacterized protein</fullName>
    </submittedName>
</protein>
<dbReference type="STRING" id="371731.Rsw2DRAFT_3372"/>
<evidence type="ECO:0000313" key="2">
    <source>
        <dbReference type="Proteomes" id="UP000010121"/>
    </source>
</evidence>
<proteinExistence type="predicted"/>
<dbReference type="OrthoDB" id="7659348at2"/>
<comment type="caution">
    <text evidence="1">The sequence shown here is derived from an EMBL/GenBank/DDBJ whole genome shotgun (WGS) entry which is preliminary data.</text>
</comment>
<organism evidence="1 2">
    <name type="scientific">Rhodobacter ferrooxidans</name>
    <dbReference type="NCBI Taxonomy" id="371731"/>
    <lineage>
        <taxon>Bacteria</taxon>
        <taxon>Pseudomonadati</taxon>
        <taxon>Pseudomonadota</taxon>
        <taxon>Alphaproteobacteria</taxon>
        <taxon>Rhodobacterales</taxon>
        <taxon>Rhodobacter group</taxon>
        <taxon>Rhodobacter</taxon>
    </lineage>
</organism>
<dbReference type="RefSeq" id="WP_008033185.1">
    <property type="nucleotide sequence ID" value="NZ_ACYY01000040.1"/>
</dbReference>
<sequence length="75" mass="8416">MQNHDWLVDVLRDIRDYAQANGLPQLLPLIGAACVMMEREIGPVNMAPMNIVAFPANSDVIKDLAWICNPKRNLN</sequence>